<proteinExistence type="inferred from homology"/>
<keyword evidence="2" id="KW-0677">Repeat</keyword>
<reference evidence="4" key="1">
    <citation type="submission" date="2022-04" db="EMBL/GenBank/DDBJ databases">
        <title>Carnegiea gigantea Genome sequencing and assembly v2.</title>
        <authorList>
            <person name="Copetti D."/>
            <person name="Sanderson M.J."/>
            <person name="Burquez A."/>
            <person name="Wojciechowski M.F."/>
        </authorList>
    </citation>
    <scope>NUCLEOTIDE SEQUENCE</scope>
    <source>
        <strain evidence="4">SGP5-SGP5p</strain>
        <tissue evidence="4">Aerial part</tissue>
    </source>
</reference>
<organism evidence="4 5">
    <name type="scientific">Carnegiea gigantea</name>
    <dbReference type="NCBI Taxonomy" id="171969"/>
    <lineage>
        <taxon>Eukaryota</taxon>
        <taxon>Viridiplantae</taxon>
        <taxon>Streptophyta</taxon>
        <taxon>Embryophyta</taxon>
        <taxon>Tracheophyta</taxon>
        <taxon>Spermatophyta</taxon>
        <taxon>Magnoliopsida</taxon>
        <taxon>eudicotyledons</taxon>
        <taxon>Gunneridae</taxon>
        <taxon>Pentapetalae</taxon>
        <taxon>Caryophyllales</taxon>
        <taxon>Cactineae</taxon>
        <taxon>Cactaceae</taxon>
        <taxon>Cactoideae</taxon>
        <taxon>Echinocereeae</taxon>
        <taxon>Carnegiea</taxon>
    </lineage>
</organism>
<dbReference type="PANTHER" id="PTHR46128:SF211">
    <property type="entry name" value="PENTACOTRIPEPTIDE-REPEAT REGION OF PRORP DOMAIN-CONTAINING PROTEIN"/>
    <property type="match status" value="1"/>
</dbReference>
<evidence type="ECO:0000313" key="5">
    <source>
        <dbReference type="Proteomes" id="UP001153076"/>
    </source>
</evidence>
<feature type="repeat" description="PPR" evidence="3">
    <location>
        <begin position="150"/>
        <end position="184"/>
    </location>
</feature>
<gene>
    <name evidence="4" type="ORF">Cgig2_008386</name>
</gene>
<evidence type="ECO:0008006" key="6">
    <source>
        <dbReference type="Google" id="ProtNLM"/>
    </source>
</evidence>
<feature type="repeat" description="PPR" evidence="3">
    <location>
        <begin position="290"/>
        <end position="324"/>
    </location>
</feature>
<dbReference type="EMBL" id="JAKOGI010000885">
    <property type="protein sequence ID" value="KAJ8429554.1"/>
    <property type="molecule type" value="Genomic_DNA"/>
</dbReference>
<feature type="repeat" description="PPR" evidence="3">
    <location>
        <begin position="220"/>
        <end position="254"/>
    </location>
</feature>
<evidence type="ECO:0000256" key="1">
    <source>
        <dbReference type="ARBA" id="ARBA00007626"/>
    </source>
</evidence>
<dbReference type="InterPro" id="IPR050872">
    <property type="entry name" value="PPR_P_subfamily"/>
</dbReference>
<comment type="similarity">
    <text evidence="1">Belongs to the PPR family. P subfamily.</text>
</comment>
<dbReference type="NCBIfam" id="TIGR00756">
    <property type="entry name" value="PPR"/>
    <property type="match status" value="5"/>
</dbReference>
<dbReference type="AlphaFoldDB" id="A0A9Q1Q5K7"/>
<dbReference type="Gene3D" id="1.25.40.10">
    <property type="entry name" value="Tetratricopeptide repeat domain"/>
    <property type="match status" value="3"/>
</dbReference>
<feature type="repeat" description="PPR" evidence="3">
    <location>
        <begin position="255"/>
        <end position="289"/>
    </location>
</feature>
<sequence length="335" mass="37462">MLGIMVVISNMEKCSMHVDRIFLASKIGSNDLSIKLKKEFEYGRYRENCVCAVSKNEPFAINGRASLHERSSNGDSPSLGSVHPSYDEVESNNNLHCLVRTGQQAMEVLDRQLQREVLFTYTSLIDAAEGKLEKAIEYLNMMVSRGCSPDIFTYNILFTALCKDVKVDVVVEILNQLSSKDCSQLLVTYNIMIDGFAKAGRTEAAIKLLDEMRRKGLQPDRITYTSLLPGLSREGKIDEAIRLFHKMEKLGIRPDAITYNCIMLGLCEARDTAHAIDFLAYMISRGCKLTEATYTILIQGLSHEGLAEEALELLNKLYARAVVKKSSAKQVVVKT</sequence>
<feature type="repeat" description="PPR" evidence="3">
    <location>
        <begin position="185"/>
        <end position="219"/>
    </location>
</feature>
<evidence type="ECO:0000256" key="2">
    <source>
        <dbReference type="ARBA" id="ARBA00022737"/>
    </source>
</evidence>
<comment type="caution">
    <text evidence="4">The sequence shown here is derived from an EMBL/GenBank/DDBJ whole genome shotgun (WGS) entry which is preliminary data.</text>
</comment>
<dbReference type="PANTHER" id="PTHR46128">
    <property type="entry name" value="MITOCHONDRIAL GROUP I INTRON SPLICING FACTOR CCM1"/>
    <property type="match status" value="1"/>
</dbReference>
<protein>
    <recommendedName>
        <fullName evidence="6">Pentatricopeptide repeat-containing protein</fullName>
    </recommendedName>
</protein>
<dbReference type="Pfam" id="PF13041">
    <property type="entry name" value="PPR_2"/>
    <property type="match status" value="3"/>
</dbReference>
<keyword evidence="5" id="KW-1185">Reference proteome</keyword>
<dbReference type="OrthoDB" id="185373at2759"/>
<evidence type="ECO:0000313" key="4">
    <source>
        <dbReference type="EMBL" id="KAJ8429554.1"/>
    </source>
</evidence>
<dbReference type="InterPro" id="IPR002885">
    <property type="entry name" value="PPR_rpt"/>
</dbReference>
<dbReference type="InterPro" id="IPR011990">
    <property type="entry name" value="TPR-like_helical_dom_sf"/>
</dbReference>
<accession>A0A9Q1Q5K7</accession>
<name>A0A9Q1Q5K7_9CARY</name>
<dbReference type="PROSITE" id="PS51375">
    <property type="entry name" value="PPR"/>
    <property type="match status" value="5"/>
</dbReference>
<evidence type="ECO:0000256" key="3">
    <source>
        <dbReference type="PROSITE-ProRule" id="PRU00708"/>
    </source>
</evidence>
<dbReference type="Proteomes" id="UP001153076">
    <property type="component" value="Unassembled WGS sequence"/>
</dbReference>